<protein>
    <submittedName>
        <fullName evidence="1">Uncharacterized protein</fullName>
    </submittedName>
</protein>
<name>A0ABS8QB98_9BURK</name>
<dbReference type="EMBL" id="JAJNOC010000010">
    <property type="protein sequence ID" value="MCD2519019.1"/>
    <property type="molecule type" value="Genomic_DNA"/>
</dbReference>
<accession>A0ABS8QB98</accession>
<comment type="caution">
    <text evidence="1">The sequence shown here is derived from an EMBL/GenBank/DDBJ whole genome shotgun (WGS) entry which is preliminary data.</text>
</comment>
<dbReference type="Proteomes" id="UP001179361">
    <property type="component" value="Unassembled WGS sequence"/>
</dbReference>
<evidence type="ECO:0000313" key="2">
    <source>
        <dbReference type="Proteomes" id="UP001179361"/>
    </source>
</evidence>
<reference evidence="1" key="1">
    <citation type="submission" date="2021-11" db="EMBL/GenBank/DDBJ databases">
        <title>The complete genome of Massilia sp sp. G4R7.</title>
        <authorList>
            <person name="Liu L."/>
            <person name="Yue J."/>
            <person name="Yuan J."/>
            <person name="Yang F."/>
            <person name="Li L."/>
        </authorList>
    </citation>
    <scope>NUCLEOTIDE SEQUENCE</scope>
    <source>
        <strain evidence="1">G4R7</strain>
    </source>
</reference>
<dbReference type="RefSeq" id="WP_231060294.1">
    <property type="nucleotide sequence ID" value="NZ_JAJNOC010000010.1"/>
</dbReference>
<organism evidence="1 2">
    <name type="scientific">Massilia phyllostachyos</name>
    <dbReference type="NCBI Taxonomy" id="2898585"/>
    <lineage>
        <taxon>Bacteria</taxon>
        <taxon>Pseudomonadati</taxon>
        <taxon>Pseudomonadota</taxon>
        <taxon>Betaproteobacteria</taxon>
        <taxon>Burkholderiales</taxon>
        <taxon>Oxalobacteraceae</taxon>
        <taxon>Telluria group</taxon>
        <taxon>Massilia</taxon>
    </lineage>
</organism>
<sequence>MVSAAFGAALAAQRREFNALAAEARRRYPGFDQDAFTQFLVEAADPVVDAVAHTAPDSVHGVAAHAFRMGLEMVGQRLADGSPRTSGLVRAWTTVLPRFAPLVARAPERTLGMLSNAALHLATLPGVRVQRWERDMAALAPLVDSIEHLRALGQVLAWRAGAAHYRQGAIAAADGLPEALALAAFRCADAGSWQLARASLASDPWWRAEADPDGVSTHVTGSFAGFGGLFTTPPRLAAAESCFVVQSGERAFLLIADAYGVVLLPAGEADAGAVANLPYLVEGDDVLVGRQRIALALPPEGLALCATASTIALSSPYTHAIQLVARQ</sequence>
<keyword evidence="2" id="KW-1185">Reference proteome</keyword>
<evidence type="ECO:0000313" key="1">
    <source>
        <dbReference type="EMBL" id="MCD2519019.1"/>
    </source>
</evidence>
<gene>
    <name evidence="1" type="ORF">LQ564_22210</name>
</gene>
<proteinExistence type="predicted"/>